<protein>
    <recommendedName>
        <fullName evidence="3">RNase H type-1 domain-containing protein</fullName>
    </recommendedName>
</protein>
<accession>A0ABQ7NJQ1</accession>
<evidence type="ECO:0008006" key="3">
    <source>
        <dbReference type="Google" id="ProtNLM"/>
    </source>
</evidence>
<comment type="caution">
    <text evidence="1">The sequence shown here is derived from an EMBL/GenBank/DDBJ whole genome shotgun (WGS) entry which is preliminary data.</text>
</comment>
<dbReference type="EMBL" id="JADBGQ010000002">
    <property type="protein sequence ID" value="KAG5411107.1"/>
    <property type="molecule type" value="Genomic_DNA"/>
</dbReference>
<name>A0ABQ7NJQ1_BRACM</name>
<organism evidence="1 2">
    <name type="scientific">Brassica rapa subsp. trilocularis</name>
    <dbReference type="NCBI Taxonomy" id="1813537"/>
    <lineage>
        <taxon>Eukaryota</taxon>
        <taxon>Viridiplantae</taxon>
        <taxon>Streptophyta</taxon>
        <taxon>Embryophyta</taxon>
        <taxon>Tracheophyta</taxon>
        <taxon>Spermatophyta</taxon>
        <taxon>Magnoliopsida</taxon>
        <taxon>eudicotyledons</taxon>
        <taxon>Gunneridae</taxon>
        <taxon>Pentapetalae</taxon>
        <taxon>rosids</taxon>
        <taxon>malvids</taxon>
        <taxon>Brassicales</taxon>
        <taxon>Brassicaceae</taxon>
        <taxon>Brassiceae</taxon>
        <taxon>Brassica</taxon>
    </lineage>
</organism>
<dbReference type="Proteomes" id="UP000823674">
    <property type="component" value="Chromosome A02"/>
</dbReference>
<sequence length="126" mass="15326">MEHISSCRKTLSQWRREHNLNKLRNNNIVEPELDRDSYPWIIWYLWNAKNDKLFREIDKDPLELVRYAEKRIENLKICFPDFKITHIPRTRNQISDFLARTTRSFHRVFYFIGCSIPVGLPRPPKI</sequence>
<gene>
    <name evidence="1" type="primary">A02p039770.1_BraROA</name>
    <name evidence="1" type="ORF">IGI04_007426</name>
</gene>
<proteinExistence type="predicted"/>
<reference evidence="1 2" key="1">
    <citation type="submission" date="2021-03" db="EMBL/GenBank/DDBJ databases">
        <authorList>
            <person name="King G.J."/>
            <person name="Bancroft I."/>
            <person name="Baten A."/>
            <person name="Bloomfield J."/>
            <person name="Borpatragohain P."/>
            <person name="He Z."/>
            <person name="Irish N."/>
            <person name="Irwin J."/>
            <person name="Liu K."/>
            <person name="Mauleon R.P."/>
            <person name="Moore J."/>
            <person name="Morris R."/>
            <person name="Ostergaard L."/>
            <person name="Wang B."/>
            <person name="Wells R."/>
        </authorList>
    </citation>
    <scope>NUCLEOTIDE SEQUENCE [LARGE SCALE GENOMIC DNA]</scope>
    <source>
        <strain evidence="1">R-o-18</strain>
        <tissue evidence="1">Leaf</tissue>
    </source>
</reference>
<keyword evidence="2" id="KW-1185">Reference proteome</keyword>
<evidence type="ECO:0000313" key="2">
    <source>
        <dbReference type="Proteomes" id="UP000823674"/>
    </source>
</evidence>
<evidence type="ECO:0000313" key="1">
    <source>
        <dbReference type="EMBL" id="KAG5411107.1"/>
    </source>
</evidence>